<accession>A0A0A2A6U0</accession>
<protein>
    <submittedName>
        <fullName evidence="1">Uncharacterized protein</fullName>
    </submittedName>
</protein>
<sequence>MEILDNFFNFIPIPTFFYIKTIFDHSKLFIENIEFFNL</sequence>
<dbReference type="EMBL" id="JNAM01000010">
    <property type="protein sequence ID" value="KGF97587.1"/>
    <property type="molecule type" value="Genomic_DNA"/>
</dbReference>
<organism evidence="1 2">
    <name type="scientific">Prochlorococcus marinus str. MIT 9302</name>
    <dbReference type="NCBI Taxonomy" id="74545"/>
    <lineage>
        <taxon>Bacteria</taxon>
        <taxon>Bacillati</taxon>
        <taxon>Cyanobacteriota</taxon>
        <taxon>Cyanophyceae</taxon>
        <taxon>Synechococcales</taxon>
        <taxon>Prochlorococcaceae</taxon>
        <taxon>Prochlorococcus</taxon>
    </lineage>
</organism>
<dbReference type="STRING" id="74545.EU96_1300"/>
<proteinExistence type="predicted"/>
<dbReference type="AlphaFoldDB" id="A0A0A2A6U0"/>
<name>A0A0A2A6U0_PROMR</name>
<comment type="caution">
    <text evidence="1">The sequence shown here is derived from an EMBL/GenBank/DDBJ whole genome shotgun (WGS) entry which is preliminary data.</text>
</comment>
<reference evidence="2" key="1">
    <citation type="journal article" date="2014" name="Sci. Data">
        <title>Genomes of diverse isolates of the marine cyanobacterium Prochlorococcus.</title>
        <authorList>
            <person name="Biller S."/>
            <person name="Berube P."/>
            <person name="Thompson J."/>
            <person name="Kelly L."/>
            <person name="Roggensack S."/>
            <person name="Awad L."/>
            <person name="Roache-Johnson K."/>
            <person name="Ding H."/>
            <person name="Giovannoni S.J."/>
            <person name="Moore L.R."/>
            <person name="Chisholm S.W."/>
        </authorList>
    </citation>
    <scope>NUCLEOTIDE SEQUENCE [LARGE SCALE GENOMIC DNA]</scope>
    <source>
        <strain evidence="2">MIT 9302</strain>
    </source>
</reference>
<dbReference type="Proteomes" id="UP000030445">
    <property type="component" value="Unassembled WGS sequence"/>
</dbReference>
<evidence type="ECO:0000313" key="1">
    <source>
        <dbReference type="EMBL" id="KGF97587.1"/>
    </source>
</evidence>
<evidence type="ECO:0000313" key="2">
    <source>
        <dbReference type="Proteomes" id="UP000030445"/>
    </source>
</evidence>
<gene>
    <name evidence="1" type="ORF">EU96_1300</name>
</gene>